<dbReference type="Pfam" id="PF00578">
    <property type="entry name" value="AhpC-TSA"/>
    <property type="match status" value="1"/>
</dbReference>
<dbReference type="InterPro" id="IPR036249">
    <property type="entry name" value="Thioredoxin-like_sf"/>
</dbReference>
<organism evidence="6 7">
    <name type="scientific">Salinimicrobium tongyeongense</name>
    <dbReference type="NCBI Taxonomy" id="2809707"/>
    <lineage>
        <taxon>Bacteria</taxon>
        <taxon>Pseudomonadati</taxon>
        <taxon>Bacteroidota</taxon>
        <taxon>Flavobacteriia</taxon>
        <taxon>Flavobacteriales</taxon>
        <taxon>Flavobacteriaceae</taxon>
        <taxon>Salinimicrobium</taxon>
    </lineage>
</organism>
<evidence type="ECO:0000256" key="1">
    <source>
        <dbReference type="ARBA" id="ARBA00004196"/>
    </source>
</evidence>
<proteinExistence type="predicted"/>
<gene>
    <name evidence="6" type="ORF">JRG66_01250</name>
</gene>
<name>A0ABY6NRK9_9FLAO</name>
<reference evidence="6" key="1">
    <citation type="submission" date="2021-02" db="EMBL/GenBank/DDBJ databases">
        <title>Salinimicrobium sp. nov. isolated from seawater in Tongyeong, Republic of Korea.</title>
        <authorList>
            <person name="Lee S.-J."/>
        </authorList>
    </citation>
    <scope>NUCLEOTIDE SEQUENCE</scope>
    <source>
        <strain evidence="6">HN-2-9-2</strain>
    </source>
</reference>
<evidence type="ECO:0000259" key="5">
    <source>
        <dbReference type="PROSITE" id="PS51352"/>
    </source>
</evidence>
<dbReference type="InterPro" id="IPR025380">
    <property type="entry name" value="DUF4369"/>
</dbReference>
<dbReference type="PANTHER" id="PTHR42852">
    <property type="entry name" value="THIOL:DISULFIDE INTERCHANGE PROTEIN DSBE"/>
    <property type="match status" value="1"/>
</dbReference>
<keyword evidence="2" id="KW-0201">Cytochrome c-type biogenesis</keyword>
<evidence type="ECO:0000313" key="7">
    <source>
        <dbReference type="Proteomes" id="UP001163981"/>
    </source>
</evidence>
<dbReference type="Proteomes" id="UP001163981">
    <property type="component" value="Chromosome"/>
</dbReference>
<protein>
    <submittedName>
        <fullName evidence="6">AhpC/TSA family protein</fullName>
    </submittedName>
</protein>
<dbReference type="InterPro" id="IPR050553">
    <property type="entry name" value="Thioredoxin_ResA/DsbE_sf"/>
</dbReference>
<evidence type="ECO:0000256" key="2">
    <source>
        <dbReference type="ARBA" id="ARBA00022748"/>
    </source>
</evidence>
<evidence type="ECO:0000256" key="3">
    <source>
        <dbReference type="ARBA" id="ARBA00023157"/>
    </source>
</evidence>
<dbReference type="InterPro" id="IPR013766">
    <property type="entry name" value="Thioredoxin_domain"/>
</dbReference>
<keyword evidence="4" id="KW-0676">Redox-active center</keyword>
<dbReference type="EMBL" id="CP069620">
    <property type="protein sequence ID" value="UZH55551.1"/>
    <property type="molecule type" value="Genomic_DNA"/>
</dbReference>
<dbReference type="CDD" id="cd02966">
    <property type="entry name" value="TlpA_like_family"/>
    <property type="match status" value="1"/>
</dbReference>
<accession>A0ABY6NRK9</accession>
<dbReference type="PROSITE" id="PS51257">
    <property type="entry name" value="PROKAR_LIPOPROTEIN"/>
    <property type="match status" value="1"/>
</dbReference>
<evidence type="ECO:0000256" key="4">
    <source>
        <dbReference type="ARBA" id="ARBA00023284"/>
    </source>
</evidence>
<evidence type="ECO:0000313" key="6">
    <source>
        <dbReference type="EMBL" id="UZH55551.1"/>
    </source>
</evidence>
<keyword evidence="3" id="KW-1015">Disulfide bond</keyword>
<keyword evidence="7" id="KW-1185">Reference proteome</keyword>
<dbReference type="PROSITE" id="PS51352">
    <property type="entry name" value="THIOREDOXIN_2"/>
    <property type="match status" value="1"/>
</dbReference>
<comment type="subcellular location">
    <subcellularLocation>
        <location evidence="1">Cell envelope</location>
    </subcellularLocation>
</comment>
<dbReference type="Gene3D" id="3.40.30.10">
    <property type="entry name" value="Glutaredoxin"/>
    <property type="match status" value="1"/>
</dbReference>
<dbReference type="Pfam" id="PF14289">
    <property type="entry name" value="DUF4369"/>
    <property type="match status" value="1"/>
</dbReference>
<sequence>MRKFLLGGFVIFMAACAGDNEGYRISGTVQNAQDGQKLIVSELNDSNTQVVHIDTVEIKEEKFELDLPEKDQPTISFLSLEGTRGNVVYIANNSPVEFTVYPDSIYSSEITGGKDNEVLSEYLASVKDVSQKMGKNRNDLREAMMKKDSASLQNLQAFQEQLFEEDKKTKSSLVESNPNSIVSVMILQDMLNTSAYSSAELKAFYEQLSPEVKELPLAKIVKTRLDKMSKTAVGSKAPEFSAPTPEGNELALSEALGKVTLVDFWASWCKPCRVENPNIVEVYKKYHDQGFNIIQVSLDRPGQKDKWIQAIEDDNLGEWNHVSNLMFWQDPVAVDYGIRAIPAAFLLDEKGNIIAKNLRGEALGAKVEEVLNGSSAN</sequence>
<dbReference type="InterPro" id="IPR000866">
    <property type="entry name" value="AhpC/TSA"/>
</dbReference>
<dbReference type="SUPFAM" id="SSF52833">
    <property type="entry name" value="Thioredoxin-like"/>
    <property type="match status" value="1"/>
</dbReference>
<dbReference type="PANTHER" id="PTHR42852:SF6">
    <property type="entry name" value="THIOL:DISULFIDE INTERCHANGE PROTEIN DSBE"/>
    <property type="match status" value="1"/>
</dbReference>
<feature type="domain" description="Thioredoxin" evidence="5">
    <location>
        <begin position="231"/>
        <end position="376"/>
    </location>
</feature>
<dbReference type="RefSeq" id="WP_265163932.1">
    <property type="nucleotide sequence ID" value="NZ_CP069620.1"/>
</dbReference>